<evidence type="ECO:0000259" key="8">
    <source>
        <dbReference type="Pfam" id="PF00924"/>
    </source>
</evidence>
<dbReference type="InterPro" id="IPR006685">
    <property type="entry name" value="MscS_channel_2nd"/>
</dbReference>
<dbReference type="Gene3D" id="3.30.70.100">
    <property type="match status" value="1"/>
</dbReference>
<comment type="subcellular location">
    <subcellularLocation>
        <location evidence="1">Cell membrane</location>
        <topology evidence="1">Multi-pass membrane protein</topology>
    </subcellularLocation>
</comment>
<comment type="caution">
    <text evidence="11">The sequence shown here is derived from an EMBL/GenBank/DDBJ whole genome shotgun (WGS) entry which is preliminary data.</text>
</comment>
<evidence type="ECO:0000256" key="3">
    <source>
        <dbReference type="ARBA" id="ARBA00022475"/>
    </source>
</evidence>
<dbReference type="SUPFAM" id="SSF82861">
    <property type="entry name" value="Mechanosensitive channel protein MscS (YggB), transmembrane region"/>
    <property type="match status" value="1"/>
</dbReference>
<keyword evidence="5 7" id="KW-1133">Transmembrane helix</keyword>
<feature type="transmembrane region" description="Helical" evidence="7">
    <location>
        <begin position="14"/>
        <end position="35"/>
    </location>
</feature>
<dbReference type="Pfam" id="PF00924">
    <property type="entry name" value="MS_channel_2nd"/>
    <property type="match status" value="1"/>
</dbReference>
<dbReference type="Pfam" id="PF21088">
    <property type="entry name" value="MS_channel_1st"/>
    <property type="match status" value="1"/>
</dbReference>
<dbReference type="InterPro" id="IPR045275">
    <property type="entry name" value="MscS_archaea/bacteria_type"/>
</dbReference>
<evidence type="ECO:0000256" key="1">
    <source>
        <dbReference type="ARBA" id="ARBA00004651"/>
    </source>
</evidence>
<feature type="domain" description="Mechanosensitive ion channel transmembrane helices 2/3" evidence="10">
    <location>
        <begin position="62"/>
        <end position="102"/>
    </location>
</feature>
<dbReference type="PANTHER" id="PTHR30221">
    <property type="entry name" value="SMALL-CONDUCTANCE MECHANOSENSITIVE CHANNEL"/>
    <property type="match status" value="1"/>
</dbReference>
<dbReference type="InterPro" id="IPR008910">
    <property type="entry name" value="MSC_TM_helix"/>
</dbReference>
<dbReference type="SUPFAM" id="SSF50182">
    <property type="entry name" value="Sm-like ribonucleoproteins"/>
    <property type="match status" value="1"/>
</dbReference>
<keyword evidence="12" id="KW-1185">Reference proteome</keyword>
<dbReference type="InterPro" id="IPR049278">
    <property type="entry name" value="MS_channel_C"/>
</dbReference>
<dbReference type="Pfam" id="PF21082">
    <property type="entry name" value="MS_channel_3rd"/>
    <property type="match status" value="1"/>
</dbReference>
<evidence type="ECO:0000313" key="11">
    <source>
        <dbReference type="EMBL" id="THD69588.1"/>
    </source>
</evidence>
<keyword evidence="6 7" id="KW-0472">Membrane</keyword>
<proteinExistence type="inferred from homology"/>
<keyword evidence="3" id="KW-1003">Cell membrane</keyword>
<dbReference type="InterPro" id="IPR023408">
    <property type="entry name" value="MscS_beta-dom_sf"/>
</dbReference>
<dbReference type="AlphaFoldDB" id="A0A4V3UYG5"/>
<dbReference type="Gene3D" id="1.10.287.1260">
    <property type="match status" value="1"/>
</dbReference>
<dbReference type="Pfam" id="PF05552">
    <property type="entry name" value="MS_channel_1st_1"/>
    <property type="match status" value="1"/>
</dbReference>
<accession>A0A4V3UYG5</accession>
<dbReference type="InterPro" id="IPR011066">
    <property type="entry name" value="MscS_channel_C_sf"/>
</dbReference>
<evidence type="ECO:0000256" key="7">
    <source>
        <dbReference type="SAM" id="Phobius"/>
    </source>
</evidence>
<dbReference type="InterPro" id="IPR011014">
    <property type="entry name" value="MscS_channel_TM-2"/>
</dbReference>
<dbReference type="GO" id="GO:0005886">
    <property type="term" value="C:plasma membrane"/>
    <property type="evidence" value="ECO:0007669"/>
    <property type="project" value="UniProtKB-SubCell"/>
</dbReference>
<organism evidence="11 12">
    <name type="scientific">Robertkochia marina</name>
    <dbReference type="NCBI Taxonomy" id="1227945"/>
    <lineage>
        <taxon>Bacteria</taxon>
        <taxon>Pseudomonadati</taxon>
        <taxon>Bacteroidota</taxon>
        <taxon>Flavobacteriia</taxon>
        <taxon>Flavobacteriales</taxon>
        <taxon>Flavobacteriaceae</taxon>
        <taxon>Robertkochia</taxon>
    </lineage>
</organism>
<reference evidence="11 12" key="1">
    <citation type="submission" date="2019-04" db="EMBL/GenBank/DDBJ databases">
        <title>Draft genome sequence of Robertkochia marina CC-AMO-30D.</title>
        <authorList>
            <person name="Hameed A."/>
            <person name="Lin S.-Y."/>
            <person name="Shahina M."/>
            <person name="Lai W.-A."/>
            <person name="Young C.-C."/>
        </authorList>
    </citation>
    <scope>NUCLEOTIDE SEQUENCE [LARGE SCALE GENOMIC DNA]</scope>
    <source>
        <strain evidence="11 12">CC-AMO-30D</strain>
    </source>
</reference>
<evidence type="ECO:0000256" key="4">
    <source>
        <dbReference type="ARBA" id="ARBA00022692"/>
    </source>
</evidence>
<dbReference type="GO" id="GO:0008381">
    <property type="term" value="F:mechanosensitive monoatomic ion channel activity"/>
    <property type="evidence" value="ECO:0007669"/>
    <property type="project" value="InterPro"/>
</dbReference>
<dbReference type="RefSeq" id="WP_136335078.1">
    <property type="nucleotide sequence ID" value="NZ_QXMP01000001.1"/>
</dbReference>
<dbReference type="Proteomes" id="UP000305939">
    <property type="component" value="Unassembled WGS sequence"/>
</dbReference>
<protein>
    <submittedName>
        <fullName evidence="11">Mechanosensitive ion channel</fullName>
    </submittedName>
</protein>
<feature type="domain" description="Mechanosensitive ion channel MscS C-terminal" evidence="9">
    <location>
        <begin position="176"/>
        <end position="258"/>
    </location>
</feature>
<evidence type="ECO:0000313" key="12">
    <source>
        <dbReference type="Proteomes" id="UP000305939"/>
    </source>
</evidence>
<dbReference type="InterPro" id="IPR010920">
    <property type="entry name" value="LSM_dom_sf"/>
</dbReference>
<dbReference type="PANTHER" id="PTHR30221:SF1">
    <property type="entry name" value="SMALL-CONDUCTANCE MECHANOSENSITIVE CHANNEL"/>
    <property type="match status" value="1"/>
</dbReference>
<dbReference type="Gene3D" id="2.30.30.60">
    <property type="match status" value="1"/>
</dbReference>
<dbReference type="OrthoDB" id="9809206at2"/>
<keyword evidence="4 7" id="KW-0812">Transmembrane</keyword>
<evidence type="ECO:0000259" key="10">
    <source>
        <dbReference type="Pfam" id="PF21088"/>
    </source>
</evidence>
<sequence>MELENWLDKGIDAIILYGPKIIGAILIWIIGSWLIKRIVKVSKHLMENREYDISLTKFLLNFLRYGLKVLLVIVILGTLGVSTASFAAIIAAAGLAIGLALQGSLGNFAGGILLMIFKPIRVGDLIEAQGELGVVEEVQIFNTVIISPENKTIVIPNGALSNGNIVNYSKKGTLRVDLEIGVDYGSDLQKAQEVLIEAITSHPKTLKNPAPTVAVSALADSSVNFVVRPWAKTEDYWDVRFDCLKACKEALDKAGVEIPFPHMVQIRKQ</sequence>
<feature type="transmembrane region" description="Helical" evidence="7">
    <location>
        <begin position="69"/>
        <end position="93"/>
    </location>
</feature>
<evidence type="ECO:0000256" key="6">
    <source>
        <dbReference type="ARBA" id="ARBA00023136"/>
    </source>
</evidence>
<dbReference type="SUPFAM" id="SSF82689">
    <property type="entry name" value="Mechanosensitive channel protein MscS (YggB), C-terminal domain"/>
    <property type="match status" value="1"/>
</dbReference>
<evidence type="ECO:0000259" key="9">
    <source>
        <dbReference type="Pfam" id="PF21082"/>
    </source>
</evidence>
<comment type="similarity">
    <text evidence="2">Belongs to the MscS (TC 1.A.23) family.</text>
</comment>
<feature type="domain" description="Mechanosensitive ion channel MscS" evidence="8">
    <location>
        <begin position="104"/>
        <end position="170"/>
    </location>
</feature>
<dbReference type="InterPro" id="IPR049142">
    <property type="entry name" value="MS_channel_1st"/>
</dbReference>
<evidence type="ECO:0000256" key="2">
    <source>
        <dbReference type="ARBA" id="ARBA00008017"/>
    </source>
</evidence>
<feature type="transmembrane region" description="Helical" evidence="7">
    <location>
        <begin position="99"/>
        <end position="117"/>
    </location>
</feature>
<dbReference type="EMBL" id="SSMC01000001">
    <property type="protein sequence ID" value="THD69588.1"/>
    <property type="molecule type" value="Genomic_DNA"/>
</dbReference>
<evidence type="ECO:0000256" key="5">
    <source>
        <dbReference type="ARBA" id="ARBA00022989"/>
    </source>
</evidence>
<gene>
    <name evidence="11" type="ORF">E7Z59_04480</name>
</gene>
<name>A0A4V3UYG5_9FLAO</name>